<dbReference type="Gene3D" id="3.10.129.10">
    <property type="entry name" value="Hotdog Thioesterase"/>
    <property type="match status" value="1"/>
</dbReference>
<comment type="caution">
    <text evidence="3">The sequence shown here is derived from an EMBL/GenBank/DDBJ whole genome shotgun (WGS) entry which is preliminary data.</text>
</comment>
<gene>
    <name evidence="3" type="ORF">NE695_16465</name>
</gene>
<evidence type="ECO:0000313" key="4">
    <source>
        <dbReference type="Proteomes" id="UP001524473"/>
    </source>
</evidence>
<reference evidence="3 4" key="1">
    <citation type="submission" date="2022-06" db="EMBL/GenBank/DDBJ databases">
        <title>Isolation of gut microbiota from human fecal samples.</title>
        <authorList>
            <person name="Pamer E.G."/>
            <person name="Barat B."/>
            <person name="Waligurski E."/>
            <person name="Medina S."/>
            <person name="Paddock L."/>
            <person name="Mostad J."/>
        </authorList>
    </citation>
    <scope>NUCLEOTIDE SEQUENCE [LARGE SCALE GENOMIC DNA]</scope>
    <source>
        <strain evidence="3 4">DFI.9.73</strain>
    </source>
</reference>
<dbReference type="PANTHER" id="PTHR31793">
    <property type="entry name" value="4-HYDROXYBENZOYL-COA THIOESTERASE FAMILY MEMBER"/>
    <property type="match status" value="1"/>
</dbReference>
<evidence type="ECO:0000313" key="3">
    <source>
        <dbReference type="EMBL" id="MCQ4841504.1"/>
    </source>
</evidence>
<keyword evidence="4" id="KW-1185">Reference proteome</keyword>
<dbReference type="CDD" id="cd00586">
    <property type="entry name" value="4HBT"/>
    <property type="match status" value="1"/>
</dbReference>
<evidence type="ECO:0000256" key="1">
    <source>
        <dbReference type="ARBA" id="ARBA00005953"/>
    </source>
</evidence>
<proteinExistence type="inferred from homology"/>
<dbReference type="InterPro" id="IPR050563">
    <property type="entry name" value="4-hydroxybenzoyl-CoA_TE"/>
</dbReference>
<dbReference type="EMBL" id="JANFZH010000053">
    <property type="protein sequence ID" value="MCQ4841504.1"/>
    <property type="molecule type" value="Genomic_DNA"/>
</dbReference>
<dbReference type="NCBIfam" id="TIGR00051">
    <property type="entry name" value="YbgC/FadM family acyl-CoA thioesterase"/>
    <property type="match status" value="1"/>
</dbReference>
<name>A0ABT1S3J6_9FIRM</name>
<evidence type="ECO:0000256" key="2">
    <source>
        <dbReference type="ARBA" id="ARBA00022801"/>
    </source>
</evidence>
<comment type="similarity">
    <text evidence="1">Belongs to the 4-hydroxybenzoyl-CoA thioesterase family.</text>
</comment>
<dbReference type="InterPro" id="IPR006684">
    <property type="entry name" value="YbgC/YbaW"/>
</dbReference>
<keyword evidence="2" id="KW-0378">Hydrolase</keyword>
<dbReference type="SUPFAM" id="SSF54637">
    <property type="entry name" value="Thioesterase/thiol ester dehydrase-isomerase"/>
    <property type="match status" value="1"/>
</dbReference>
<feature type="non-terminal residue" evidence="3">
    <location>
        <position position="1"/>
    </location>
</feature>
<dbReference type="Proteomes" id="UP001524473">
    <property type="component" value="Unassembled WGS sequence"/>
</dbReference>
<dbReference type="Pfam" id="PF13279">
    <property type="entry name" value="4HBT_2"/>
    <property type="match status" value="1"/>
</dbReference>
<protein>
    <submittedName>
        <fullName evidence="3">Acyl-CoA thioesterase</fullName>
    </submittedName>
</protein>
<organism evidence="3 4">
    <name type="scientific">Neglectibacter timonensis</name>
    <dbReference type="NCBI Taxonomy" id="1776382"/>
    <lineage>
        <taxon>Bacteria</taxon>
        <taxon>Bacillati</taxon>
        <taxon>Bacillota</taxon>
        <taxon>Clostridia</taxon>
        <taxon>Eubacteriales</taxon>
        <taxon>Oscillospiraceae</taxon>
        <taxon>Neglectibacter</taxon>
    </lineage>
</organism>
<accession>A0ABT1S3J6</accession>
<dbReference type="InterPro" id="IPR029069">
    <property type="entry name" value="HotDog_dom_sf"/>
</dbReference>
<dbReference type="PANTHER" id="PTHR31793:SF27">
    <property type="entry name" value="NOVEL THIOESTERASE SUPERFAMILY DOMAIN AND SAPOSIN A-TYPE DOMAIN CONTAINING PROTEIN (0610012H03RIK)"/>
    <property type="match status" value="1"/>
</dbReference>
<dbReference type="RefSeq" id="WP_256192347.1">
    <property type="nucleotide sequence ID" value="NZ_JANFZG010000065.1"/>
</dbReference>
<sequence length="194" mass="22565">WGRPKNRRGQEARLAHRRCGIMKRRSLRSVLSGQSLSSRLLQRGRINGTEKGKKNMKPVVCEHKVCYYETDRMDCVHHSNYIRWFEEARIWLMEVKDFGYDRLESMGIISPVLRAEADYRSMTRFGETVEIETVVESYTGVRISFLYTVRNKADGALRCTGRTEHCFLNSAGRPVALRKACPEYEERIRAVLAE</sequence>